<dbReference type="EMBL" id="MRTP01000001">
    <property type="protein sequence ID" value="OMF57554.1"/>
    <property type="molecule type" value="Genomic_DNA"/>
</dbReference>
<comment type="caution">
    <text evidence="4">The sequence shown here is derived from an EMBL/GenBank/DDBJ whole genome shotgun (WGS) entry which is preliminary data.</text>
</comment>
<keyword evidence="5" id="KW-1185">Reference proteome</keyword>
<dbReference type="PANTHER" id="PTHR43479">
    <property type="entry name" value="ACREF/ENVCD OPERON REPRESSOR-RELATED"/>
    <property type="match status" value="1"/>
</dbReference>
<dbReference type="InterPro" id="IPR039532">
    <property type="entry name" value="TetR_C_Firmicutes"/>
</dbReference>
<feature type="domain" description="HTH tetR-type" evidence="3">
    <location>
        <begin position="6"/>
        <end position="66"/>
    </location>
</feature>
<dbReference type="GO" id="GO:0003677">
    <property type="term" value="F:DNA binding"/>
    <property type="evidence" value="ECO:0007669"/>
    <property type="project" value="UniProtKB-UniRule"/>
</dbReference>
<dbReference type="Pfam" id="PF14278">
    <property type="entry name" value="TetR_C_8"/>
    <property type="match status" value="1"/>
</dbReference>
<evidence type="ECO:0000256" key="2">
    <source>
        <dbReference type="PROSITE-ProRule" id="PRU00335"/>
    </source>
</evidence>
<proteinExistence type="predicted"/>
<sequence>MDRRIAKTREAILKAFVELLEEKKIEHITINEIADRANVNRGTIYLHYADKYDLLDQCIDSYLKQLYETCMPGKDTTLFASDGPLLETFEYLERHAHIYETLLTRKGTHAFRGQMMTFIIRGVEEQVQTYGLPQGANREITVQFVAAAITGLVEWWIVNSMPYPPEVMVKQLVMLLEQHLPTVS</sequence>
<evidence type="ECO:0000259" key="3">
    <source>
        <dbReference type="PROSITE" id="PS50977"/>
    </source>
</evidence>
<dbReference type="InterPro" id="IPR050624">
    <property type="entry name" value="HTH-type_Tx_Regulator"/>
</dbReference>
<evidence type="ECO:0000313" key="5">
    <source>
        <dbReference type="Proteomes" id="UP000187172"/>
    </source>
</evidence>
<dbReference type="Gene3D" id="1.10.357.10">
    <property type="entry name" value="Tetracycline Repressor, domain 2"/>
    <property type="match status" value="1"/>
</dbReference>
<gene>
    <name evidence="4" type="ORF">BK138_02850</name>
</gene>
<dbReference type="Pfam" id="PF00440">
    <property type="entry name" value="TetR_N"/>
    <property type="match status" value="1"/>
</dbReference>
<dbReference type="PANTHER" id="PTHR43479:SF7">
    <property type="entry name" value="TETR-FAMILY TRANSCRIPTIONAL REGULATOR"/>
    <property type="match status" value="1"/>
</dbReference>
<evidence type="ECO:0000256" key="1">
    <source>
        <dbReference type="ARBA" id="ARBA00023125"/>
    </source>
</evidence>
<dbReference type="Proteomes" id="UP000187172">
    <property type="component" value="Unassembled WGS sequence"/>
</dbReference>
<protein>
    <submittedName>
        <fullName evidence="4">TetR family transcriptional regulator</fullName>
    </submittedName>
</protein>
<evidence type="ECO:0000313" key="4">
    <source>
        <dbReference type="EMBL" id="OMF57554.1"/>
    </source>
</evidence>
<keyword evidence="1 2" id="KW-0238">DNA-binding</keyword>
<dbReference type="InterPro" id="IPR009057">
    <property type="entry name" value="Homeodomain-like_sf"/>
</dbReference>
<accession>A0A1R1F0G6</accession>
<dbReference type="PROSITE" id="PS50977">
    <property type="entry name" value="HTH_TETR_2"/>
    <property type="match status" value="1"/>
</dbReference>
<dbReference type="InterPro" id="IPR036271">
    <property type="entry name" value="Tet_transcr_reg_TetR-rel_C_sf"/>
</dbReference>
<dbReference type="PRINTS" id="PR00455">
    <property type="entry name" value="HTHTETR"/>
</dbReference>
<feature type="DNA-binding region" description="H-T-H motif" evidence="2">
    <location>
        <begin position="29"/>
        <end position="48"/>
    </location>
</feature>
<dbReference type="SUPFAM" id="SSF46689">
    <property type="entry name" value="Homeodomain-like"/>
    <property type="match status" value="1"/>
</dbReference>
<dbReference type="RefSeq" id="WP_076165501.1">
    <property type="nucleotide sequence ID" value="NZ_MRTP01000001.1"/>
</dbReference>
<organism evidence="4 5">
    <name type="scientific">Paenibacillus rhizosphaerae</name>
    <dbReference type="NCBI Taxonomy" id="297318"/>
    <lineage>
        <taxon>Bacteria</taxon>
        <taxon>Bacillati</taxon>
        <taxon>Bacillota</taxon>
        <taxon>Bacilli</taxon>
        <taxon>Bacillales</taxon>
        <taxon>Paenibacillaceae</taxon>
        <taxon>Paenibacillus</taxon>
    </lineage>
</organism>
<name>A0A1R1F0G6_9BACL</name>
<reference evidence="4 5" key="1">
    <citation type="submission" date="2016-11" db="EMBL/GenBank/DDBJ databases">
        <title>Paenibacillus species isolates.</title>
        <authorList>
            <person name="Beno S.M."/>
        </authorList>
    </citation>
    <scope>NUCLEOTIDE SEQUENCE [LARGE SCALE GENOMIC DNA]</scope>
    <source>
        <strain evidence="4 5">FSL R5-0378</strain>
    </source>
</reference>
<dbReference type="InterPro" id="IPR001647">
    <property type="entry name" value="HTH_TetR"/>
</dbReference>
<dbReference type="AlphaFoldDB" id="A0A1R1F0G6"/>
<dbReference type="SUPFAM" id="SSF48498">
    <property type="entry name" value="Tetracyclin repressor-like, C-terminal domain"/>
    <property type="match status" value="1"/>
</dbReference>